<comment type="caution">
    <text evidence="2">The sequence shown here is derived from an EMBL/GenBank/DDBJ whole genome shotgun (WGS) entry which is preliminary data.</text>
</comment>
<organism evidence="2 3">
    <name type="scientific">Vibrio maritimus</name>
    <dbReference type="NCBI Taxonomy" id="990268"/>
    <lineage>
        <taxon>Bacteria</taxon>
        <taxon>Pseudomonadati</taxon>
        <taxon>Pseudomonadota</taxon>
        <taxon>Gammaproteobacteria</taxon>
        <taxon>Vibrionales</taxon>
        <taxon>Vibrionaceae</taxon>
        <taxon>Vibrio</taxon>
    </lineage>
</organism>
<keyword evidence="1" id="KW-0732">Signal</keyword>
<keyword evidence="3" id="KW-1185">Reference proteome</keyword>
<proteinExistence type="predicted"/>
<accession>A0A090RUS9</accession>
<evidence type="ECO:0000256" key="1">
    <source>
        <dbReference type="SAM" id="SignalP"/>
    </source>
</evidence>
<dbReference type="EMBL" id="BBMR01000003">
    <property type="protein sequence ID" value="GAL19210.1"/>
    <property type="molecule type" value="Genomic_DNA"/>
</dbReference>
<evidence type="ECO:0000313" key="3">
    <source>
        <dbReference type="Proteomes" id="UP000029228"/>
    </source>
</evidence>
<sequence length="160" mass="17443">MTMNTLKAVLAFAAIAPAAALASPSTLGTEGDKKGELKFSGENDHYCGLHIEKEEGTLGFNDEYVQGEHAEISVVNNAKQNGMSLRLSGIDYSNKLEGNVTKDDVFFKVGDREFSATDWSNEKSISVGTYEVQSKLTLNEWEVPQADNHQVTATYTLNCS</sequence>
<dbReference type="AlphaFoldDB" id="A0A090RUS9"/>
<feature type="signal peptide" evidence="1">
    <location>
        <begin position="1"/>
        <end position="22"/>
    </location>
</feature>
<reference evidence="2 3" key="2">
    <citation type="submission" date="2014-09" db="EMBL/GenBank/DDBJ databases">
        <authorList>
            <consortium name="NBRP consortium"/>
            <person name="Sawabe T."/>
            <person name="Meirelles P."/>
            <person name="Nakanishi M."/>
            <person name="Sayaka M."/>
            <person name="Hattori M."/>
            <person name="Ohkuma M."/>
        </authorList>
    </citation>
    <scope>NUCLEOTIDE SEQUENCE [LARGE SCALE GENOMIC DNA]</scope>
    <source>
        <strain evidence="3">JCM19235</strain>
    </source>
</reference>
<protein>
    <submittedName>
        <fullName evidence="2">Uncharacterized protein</fullName>
    </submittedName>
</protein>
<reference evidence="2 3" key="1">
    <citation type="submission" date="2014-09" db="EMBL/GenBank/DDBJ databases">
        <title>Vibrio maritimus JCM 19235. (C45) whole genome shotgun sequence.</title>
        <authorList>
            <person name="Sawabe T."/>
            <person name="Meirelles P."/>
            <person name="Nakanishi M."/>
            <person name="Sayaka M."/>
            <person name="Hattori M."/>
            <person name="Ohkuma M."/>
        </authorList>
    </citation>
    <scope>NUCLEOTIDE SEQUENCE [LARGE SCALE GENOMIC DNA]</scope>
    <source>
        <strain evidence="3">JCM19235</strain>
    </source>
</reference>
<dbReference type="Proteomes" id="UP000029228">
    <property type="component" value="Unassembled WGS sequence"/>
</dbReference>
<name>A0A090RUS9_9VIBR</name>
<evidence type="ECO:0000313" key="2">
    <source>
        <dbReference type="EMBL" id="GAL19210.1"/>
    </source>
</evidence>
<gene>
    <name evidence="2" type="ORF">JCM19235_2633</name>
</gene>
<feature type="chain" id="PRO_5001863949" evidence="1">
    <location>
        <begin position="23"/>
        <end position="160"/>
    </location>
</feature>